<evidence type="ECO:0000313" key="3">
    <source>
        <dbReference type="EMBL" id="EGR31584.1"/>
    </source>
</evidence>
<feature type="region of interest" description="Disordered" evidence="2">
    <location>
        <begin position="1111"/>
        <end position="1137"/>
    </location>
</feature>
<feature type="compositionally biased region" description="Basic and acidic residues" evidence="2">
    <location>
        <begin position="1558"/>
        <end position="1581"/>
    </location>
</feature>
<dbReference type="OMA" id="QPIFPKK"/>
<proteinExistence type="predicted"/>
<feature type="coiled-coil region" evidence="1">
    <location>
        <begin position="794"/>
        <end position="828"/>
    </location>
</feature>
<reference evidence="3 4" key="1">
    <citation type="submission" date="2011-07" db="EMBL/GenBank/DDBJ databases">
        <authorList>
            <person name="Coyne R."/>
            <person name="Brami D."/>
            <person name="Johnson J."/>
            <person name="Hostetler J."/>
            <person name="Hannick L."/>
            <person name="Clark T."/>
            <person name="Cassidy-Hanley D."/>
            <person name="Inman J."/>
        </authorList>
    </citation>
    <scope>NUCLEOTIDE SEQUENCE [LARGE SCALE GENOMIC DNA]</scope>
    <source>
        <strain evidence="3 4">G5</strain>
    </source>
</reference>
<organism evidence="3 4">
    <name type="scientific">Ichthyophthirius multifiliis</name>
    <name type="common">White spot disease agent</name>
    <name type="synonym">Ich</name>
    <dbReference type="NCBI Taxonomy" id="5932"/>
    <lineage>
        <taxon>Eukaryota</taxon>
        <taxon>Sar</taxon>
        <taxon>Alveolata</taxon>
        <taxon>Ciliophora</taxon>
        <taxon>Intramacronucleata</taxon>
        <taxon>Oligohymenophorea</taxon>
        <taxon>Hymenostomatida</taxon>
        <taxon>Ophryoglenina</taxon>
        <taxon>Ichthyophthirius</taxon>
    </lineage>
</organism>
<sequence>MQYIFIQNNIDKDQINIGKIDLNKEITKTSSCLEFFVILLSNNLSLPVKQTISLFTNNNKYLAYLFAKGVKSLFDPIIQFYQEVYMNIPHLIKLFNEDNTRQNITFTMNCLKPGIISKNIEVSSWTARLFSKMGFELADTNLFSTCWDWFISEHGGLQTCLLGLKRHPDLKELILSVLLQFAKFNFVELFTIFMKRVQVDSKDLISVYFQILKPLTQSDLAKEEMLSTGILDEWIDQAIQYAEEDYKNIGDTRIISLQFIGEVWILFPFKIEENENRYQMILSLFTNASKSKITSLIISCLTVLFELLDQFATLKSPSAPNIYRILTLSLIENHQNIQIREFMLYNFIQIYSNVENIPFNILLEPLIRQIQVSENITYFYNVIDFEFFNFICQNEKLQFKNAIQILDLLFKIYLNNVVFANSALFIILSLIKKYIENETLNEFLIKFVKVALAMFYASEKKKKPKEKNLPLYNNKSPAQNVNNLLPVEIDNEIFQAQKRAQIIQIIKSIVQLNNMEINEKIMPLVAHTNIQIKVFMQHNCKGMLSILQYFGDPEQILEKYEIEYKEHQQQLLKEEKERKEIEDQNQNYNNLDIEQQDILKSVENNIKKYALLRNPKADPKILKNLIEIKNNFINKQEMKQLKAQQELDDFGNKKDTLRKILIKRSLEQGVASYNQRDVEAKILFEYGSRQKQLKRENNTGLYQIQYIDLNLEEERDKNMIQIILRRYHKVLKNIFVKYSNSGFSVQFTNQNINSFDNIKQHSSMISVPEIYQFVKYYEFSDLLSNEEHKVLVRLVATKGNRKLLKKNIENISQEKIQEEKQKQNMFEKNSQKNQWNYAKNDIKDVKAFDFFGFQDYIVQLSSYIYTKLPNDFRHLPLNCSLQKLFDHMRFVTKNKNKNTALFDDPDNQYFGESEVIKEYNKKLQQNPDYPLPKGYKKIKEKQLKFDYNIDKQGNIPIKESFKYAYIFLNELLNEKLGFHLIEPKSIIKEVVKAQPIIQQIIEVEAHYLDHFKYPETCGKKQIKSINQSMQIDNQGPKDSTKSLPSTLYGQKKYSDKRVLEIDSLHNLNLTMKLVISQYSYKDKYTAEQCAFCLDDVIKAVENKKDSVSRYRKFDKQSIKEEQEEEEEEKHKKKSLEKRLKNHEFIQMRAKEIQQQNELLEKDKKEKENKIKQQKEIQEKKWVEDNNKFWQQKKESYEKLKAKKIEDEKRILEELYKKQQEEKDKKEKEFQEFNKNQIIKLKETQQKQKEKEKQMDEEYKKLEQYQKKLREKLFMKIVKDSEERIEIEKIANNKIKDLIESQEIQYVFKENEFKISQLFSYLKKYNYRVISRQDLNDEEIDFKTFNWFVYRFNIYPEVITNAKDILLIFRSITRNKQVIDNKPIGVNEKEFKEALVRLAIKGKKIFNKFSEKIEKGENLNQLEMENIANKENNMQKNNQLDDSKTVKTQKTEALEKMKNVIDDYGNIEEAKSCTLESLIYYLGLPNDKLGISEALKNVIESKPKPDQHLKRDLNIKIQKDPKDLIRYNPVSSKKNKNGSLYENNISIIQDKQQDQLIEENQKEEDVKEENQNDQIQEKTQEN</sequence>
<feature type="compositionally biased region" description="Basic and acidic residues" evidence="2">
    <location>
        <begin position="1111"/>
        <end position="1120"/>
    </location>
</feature>
<name>G0QT59_ICHMU</name>
<protein>
    <submittedName>
        <fullName evidence="3">Uncharacterized protein</fullName>
    </submittedName>
</protein>
<keyword evidence="1" id="KW-0175">Coiled coil</keyword>
<evidence type="ECO:0000256" key="2">
    <source>
        <dbReference type="SAM" id="MobiDB-lite"/>
    </source>
</evidence>
<feature type="coiled-coil region" evidence="1">
    <location>
        <begin position="557"/>
        <end position="594"/>
    </location>
</feature>
<dbReference type="EMBL" id="GL983843">
    <property type="protein sequence ID" value="EGR31584.1"/>
    <property type="molecule type" value="Genomic_DNA"/>
</dbReference>
<dbReference type="GeneID" id="14907744"/>
<gene>
    <name evidence="3" type="ORF">IMG5_106360</name>
</gene>
<accession>G0QT59</accession>
<dbReference type="Proteomes" id="UP000008983">
    <property type="component" value="Unassembled WGS sequence"/>
</dbReference>
<dbReference type="RefSeq" id="XP_004035070.1">
    <property type="nucleotide sequence ID" value="XM_004035022.1"/>
</dbReference>
<keyword evidence="4" id="KW-1185">Reference proteome</keyword>
<evidence type="ECO:0000313" key="4">
    <source>
        <dbReference type="Proteomes" id="UP000008983"/>
    </source>
</evidence>
<dbReference type="eggNOG" id="ENOG502SHPD">
    <property type="taxonomic scope" value="Eukaryota"/>
</dbReference>
<dbReference type="InParanoid" id="G0QT59"/>
<evidence type="ECO:0000256" key="1">
    <source>
        <dbReference type="SAM" id="Coils"/>
    </source>
</evidence>
<dbReference type="STRING" id="857967.G0QT59"/>
<dbReference type="OrthoDB" id="312045at2759"/>
<feature type="region of interest" description="Disordered" evidence="2">
    <location>
        <begin position="1551"/>
        <end position="1581"/>
    </location>
</feature>